<evidence type="ECO:0000256" key="1">
    <source>
        <dbReference type="SAM" id="Phobius"/>
    </source>
</evidence>
<feature type="transmembrane region" description="Helical" evidence="1">
    <location>
        <begin position="12"/>
        <end position="31"/>
    </location>
</feature>
<dbReference type="AlphaFoldDB" id="A0A1I2CKS8"/>
<evidence type="ECO:0000313" key="2">
    <source>
        <dbReference type="EMBL" id="SFE68916.1"/>
    </source>
</evidence>
<keyword evidence="1" id="KW-0812">Transmembrane</keyword>
<gene>
    <name evidence="2" type="ORF">SAMN05216245_11342</name>
</gene>
<reference evidence="2 3" key="1">
    <citation type="submission" date="2016-10" db="EMBL/GenBank/DDBJ databases">
        <authorList>
            <person name="de Groot N.N."/>
        </authorList>
    </citation>
    <scope>NUCLEOTIDE SEQUENCE [LARGE SCALE GENOMIC DNA]</scope>
    <source>
        <strain evidence="2 3">DSM 9236</strain>
    </source>
</reference>
<evidence type="ECO:0000313" key="3">
    <source>
        <dbReference type="Proteomes" id="UP000198896"/>
    </source>
</evidence>
<keyword evidence="1" id="KW-0472">Membrane</keyword>
<dbReference type="STRING" id="1123323.SAMN05216245_11342"/>
<keyword evidence="3" id="KW-1185">Reference proteome</keyword>
<proteinExistence type="predicted"/>
<keyword evidence="1" id="KW-1133">Transmembrane helix</keyword>
<dbReference type="RefSeq" id="WP_093913910.1">
    <property type="nucleotide sequence ID" value="NZ_FONL01000013.1"/>
</dbReference>
<name>A0A1I2CKS8_9FIRM</name>
<accession>A0A1I2CKS8</accession>
<sequence length="203" mass="23743">MEMLSYEIVVNLTKDIFVFAAMPAILVYVFGKYKEFKKKNEERISVLSALHAELSSLDMLICSREEQYLEFASEGNKHIFFPYISITLNYFSVFDNISSKFGLINNQDAIEQIIKCYIEVKGLFDDVKDLEYYAKRILTFPFEVDATQRYREVLINNYTQNLKNIVDFQLPMVKGLIKQSLQCIEEEKNKIKSKNTLRGFLFG</sequence>
<dbReference type="Proteomes" id="UP000198896">
    <property type="component" value="Unassembled WGS sequence"/>
</dbReference>
<protein>
    <submittedName>
        <fullName evidence="2">Uncharacterized protein</fullName>
    </submittedName>
</protein>
<organism evidence="2 3">
    <name type="scientific">Succiniclasticum ruminis DSM 9236</name>
    <dbReference type="NCBI Taxonomy" id="1123323"/>
    <lineage>
        <taxon>Bacteria</taxon>
        <taxon>Bacillati</taxon>
        <taxon>Bacillota</taxon>
        <taxon>Negativicutes</taxon>
        <taxon>Acidaminococcales</taxon>
        <taxon>Acidaminococcaceae</taxon>
        <taxon>Succiniclasticum</taxon>
    </lineage>
</organism>
<dbReference type="EMBL" id="FONL01000013">
    <property type="protein sequence ID" value="SFE68916.1"/>
    <property type="molecule type" value="Genomic_DNA"/>
</dbReference>